<dbReference type="Pfam" id="PF04205">
    <property type="entry name" value="FMN_bind"/>
    <property type="match status" value="1"/>
</dbReference>
<keyword evidence="3 6" id="KW-0285">Flavoprotein</keyword>
<feature type="modified residue" description="FMN phosphoryl threonine" evidence="6">
    <location>
        <position position="176"/>
    </location>
</feature>
<comment type="subcellular location">
    <subcellularLocation>
        <location evidence="6">Cell inner membrane</location>
        <topology evidence="6">Single-pass membrane protein</topology>
    </subcellularLocation>
</comment>
<comment type="function">
    <text evidence="6">Part of a membrane-bound complex that couples electron transfer with translocation of ions across the membrane.</text>
</comment>
<gene>
    <name evidence="6" type="primary">rnfG</name>
    <name evidence="9" type="ORF">KDN34_02670</name>
</gene>
<evidence type="ECO:0000259" key="8">
    <source>
        <dbReference type="SMART" id="SM00900"/>
    </source>
</evidence>
<keyword evidence="5 6" id="KW-0249">Electron transport</keyword>
<dbReference type="PANTHER" id="PTHR36118:SF1">
    <property type="entry name" value="ION-TRANSLOCATING OXIDOREDUCTASE COMPLEX SUBUNIT G"/>
    <property type="match status" value="1"/>
</dbReference>
<evidence type="ECO:0000313" key="9">
    <source>
        <dbReference type="EMBL" id="QUN06388.1"/>
    </source>
</evidence>
<evidence type="ECO:0000256" key="4">
    <source>
        <dbReference type="ARBA" id="ARBA00022643"/>
    </source>
</evidence>
<dbReference type="EC" id="7.-.-.-" evidence="6"/>
<dbReference type="PANTHER" id="PTHR36118">
    <property type="entry name" value="ION-TRANSLOCATING OXIDOREDUCTASE COMPLEX SUBUNIT G"/>
    <property type="match status" value="1"/>
</dbReference>
<proteinExistence type="inferred from homology"/>
<dbReference type="HAMAP" id="MF_00479">
    <property type="entry name" value="RsxG_RnfG"/>
    <property type="match status" value="1"/>
</dbReference>
<dbReference type="EMBL" id="CP073587">
    <property type="protein sequence ID" value="QUN06388.1"/>
    <property type="molecule type" value="Genomic_DNA"/>
</dbReference>
<dbReference type="Proteomes" id="UP000679575">
    <property type="component" value="Chromosome"/>
</dbReference>
<keyword evidence="6" id="KW-1003">Cell membrane</keyword>
<reference evidence="9 10" key="1">
    <citation type="submission" date="2021-04" db="EMBL/GenBank/DDBJ databases">
        <title>Novel species identification of genus Shewanella.</title>
        <authorList>
            <person name="Liu G."/>
        </authorList>
    </citation>
    <scope>NUCLEOTIDE SEQUENCE [LARGE SCALE GENOMIC DNA]</scope>
    <source>
        <strain evidence="9 10">FJAT-54481</strain>
    </source>
</reference>
<name>A0ABX7YUF7_9GAMM</name>
<keyword evidence="2 6" id="KW-0597">Phosphoprotein</keyword>
<sequence>MLAVLEKWKEGISYQSGLLATVCGVAALLLVVTDTYTKPLIAKRIEEDQNALLTEVLNGAPYANKVFANADNIQFDGRRYEIYPVKNAQGTTTHYVVRGTTEGYGGTISFLLGVNSDGVISGVRILSHSETPGLGDKIELAKSQWILSFNQHSLKNTSLWAVKKDGGTFDQFAGATITPRAVVNGVHQAMQALMQQLPQVKPTEETTDGKQ</sequence>
<keyword evidence="6 7" id="KW-0812">Transmembrane</keyword>
<keyword evidence="6 7" id="KW-1133">Transmembrane helix</keyword>
<keyword evidence="1 6" id="KW-0813">Transport</keyword>
<comment type="subunit">
    <text evidence="6">The complex is composed of six subunits: RnfA, RnfB, RnfC, RnfD, RnfE and RnfG.</text>
</comment>
<dbReference type="InterPro" id="IPR007329">
    <property type="entry name" value="FMN-bd"/>
</dbReference>
<evidence type="ECO:0000256" key="3">
    <source>
        <dbReference type="ARBA" id="ARBA00022630"/>
    </source>
</evidence>
<comment type="cofactor">
    <cofactor evidence="6">
        <name>FMN</name>
        <dbReference type="ChEBI" id="CHEBI:58210"/>
    </cofactor>
</comment>
<dbReference type="PIRSF" id="PIRSF006091">
    <property type="entry name" value="E_trnsport_RnfG"/>
    <property type="match status" value="1"/>
</dbReference>
<keyword evidence="6 7" id="KW-0472">Membrane</keyword>
<accession>A0ABX7YUF7</accession>
<keyword evidence="6" id="KW-0997">Cell inner membrane</keyword>
<dbReference type="NCBIfam" id="TIGR01947">
    <property type="entry name" value="rnfG"/>
    <property type="match status" value="1"/>
</dbReference>
<protein>
    <recommendedName>
        <fullName evidence="6">Ion-translocating oxidoreductase complex subunit G</fullName>
        <ecNumber evidence="6">7.-.-.-</ecNumber>
    </recommendedName>
    <alternativeName>
        <fullName evidence="6">Rnf electron transport complex subunit G</fullName>
    </alternativeName>
</protein>
<dbReference type="RefSeq" id="WP_212595402.1">
    <property type="nucleotide sequence ID" value="NZ_CP073587.1"/>
</dbReference>
<dbReference type="SMART" id="SM00900">
    <property type="entry name" value="FMN_bind"/>
    <property type="match status" value="1"/>
</dbReference>
<feature type="transmembrane region" description="Helical" evidence="7">
    <location>
        <begin position="12"/>
        <end position="33"/>
    </location>
</feature>
<feature type="domain" description="FMN-binding" evidence="8">
    <location>
        <begin position="103"/>
        <end position="193"/>
    </location>
</feature>
<keyword evidence="4 6" id="KW-0288">FMN</keyword>
<organism evidence="9 10">
    <name type="scientific">Shewanella yunxiaonensis</name>
    <dbReference type="NCBI Taxonomy" id="2829809"/>
    <lineage>
        <taxon>Bacteria</taxon>
        <taxon>Pseudomonadati</taxon>
        <taxon>Pseudomonadota</taxon>
        <taxon>Gammaproteobacteria</taxon>
        <taxon>Alteromonadales</taxon>
        <taxon>Shewanellaceae</taxon>
        <taxon>Shewanella</taxon>
    </lineage>
</organism>
<evidence type="ECO:0000256" key="6">
    <source>
        <dbReference type="HAMAP-Rule" id="MF_00479"/>
    </source>
</evidence>
<evidence type="ECO:0000256" key="7">
    <source>
        <dbReference type="SAM" id="Phobius"/>
    </source>
</evidence>
<dbReference type="InterPro" id="IPR010209">
    <property type="entry name" value="Ion_transpt_RnfG/RsxG"/>
</dbReference>
<evidence type="ECO:0000256" key="5">
    <source>
        <dbReference type="ARBA" id="ARBA00022982"/>
    </source>
</evidence>
<comment type="similarity">
    <text evidence="6">Belongs to the RnfG family.</text>
</comment>
<keyword evidence="6" id="KW-1278">Translocase</keyword>
<evidence type="ECO:0000256" key="1">
    <source>
        <dbReference type="ARBA" id="ARBA00022448"/>
    </source>
</evidence>
<keyword evidence="10" id="KW-1185">Reference proteome</keyword>
<evidence type="ECO:0000256" key="2">
    <source>
        <dbReference type="ARBA" id="ARBA00022553"/>
    </source>
</evidence>
<evidence type="ECO:0000313" key="10">
    <source>
        <dbReference type="Proteomes" id="UP000679575"/>
    </source>
</evidence>